<dbReference type="AlphaFoldDB" id="A0A385TUU9"/>
<proteinExistence type="predicted"/>
<evidence type="ECO:0008006" key="3">
    <source>
        <dbReference type="Google" id="ProtNLM"/>
    </source>
</evidence>
<organism evidence="1 2">
    <name type="scientific">Paenibacillus lautus</name>
    <name type="common">Bacillus lautus</name>
    <dbReference type="NCBI Taxonomy" id="1401"/>
    <lineage>
        <taxon>Bacteria</taxon>
        <taxon>Bacillati</taxon>
        <taxon>Bacillota</taxon>
        <taxon>Bacilli</taxon>
        <taxon>Bacillales</taxon>
        <taxon>Paenibacillaceae</taxon>
        <taxon>Paenibacillus</taxon>
    </lineage>
</organism>
<dbReference type="SUPFAM" id="SSF52540">
    <property type="entry name" value="P-loop containing nucleoside triphosphate hydrolases"/>
    <property type="match status" value="1"/>
</dbReference>
<gene>
    <name evidence="1" type="ORF">D5F53_24555</name>
</gene>
<dbReference type="KEGG" id="plw:D5F53_24555"/>
<dbReference type="EMBL" id="CP032412">
    <property type="protein sequence ID" value="AYB46272.1"/>
    <property type="molecule type" value="Genomic_DNA"/>
</dbReference>
<accession>A0A385TUU9</accession>
<name>A0A385TUU9_PAELA</name>
<protein>
    <recommendedName>
        <fullName evidence="3">ATP-binding protein</fullName>
    </recommendedName>
</protein>
<keyword evidence="2" id="KW-1185">Reference proteome</keyword>
<dbReference type="InterPro" id="IPR027417">
    <property type="entry name" value="P-loop_NTPase"/>
</dbReference>
<evidence type="ECO:0000313" key="2">
    <source>
        <dbReference type="Proteomes" id="UP000266552"/>
    </source>
</evidence>
<dbReference type="Proteomes" id="UP000266552">
    <property type="component" value="Chromosome"/>
</dbReference>
<reference evidence="1 2" key="1">
    <citation type="submission" date="2018-09" db="EMBL/GenBank/DDBJ databases">
        <title>Genome Sequence of Paenibacillus lautus Strain E7593-69, Azo Dye-Degrading Bacteria, Isolated from Commercial Tattoo Inks.</title>
        <authorList>
            <person name="Nho S.W."/>
            <person name="Kim S.-J."/>
            <person name="Kweon O."/>
            <person name="Cerniglia C.E."/>
        </authorList>
    </citation>
    <scope>NUCLEOTIDE SEQUENCE [LARGE SCALE GENOMIC DNA]</scope>
    <source>
        <strain evidence="1 2">E7593-69</strain>
    </source>
</reference>
<sequence>MTMEQWTRRIGEVIKVEAKDTGYADFLATHKEFANILVAGTRETKDQAKSMKEDELFRLFMDQREQHQFYLVKGDNGTGKSHLIRWLKEKYMQSISSDKESVLFISRAQSTLRGALEQIIQANLLQDETLTDNLKKLVNANEHLSSEGLKQRILHHFAIAVQQDDDNHILKMDPRLRKQLYAFLVEQATQDLLLRPGGPIERIQKKLASEAKHEAMTEVTPYFQSSDFNLTYEQASFLKKSDISRLAERFVESIAETTSASDIIAVRAYRESCANYLNQFLEVVVQECTQLRGTDLRNVFMTLRQELKKQGKNLTLFVEDITSFTGIDKELVNVLAFTNEGTDFDESLCRLISVVGVTNEYYRNHFPDNYIDRVTGEWYTDGAALVSKDDVVELTALYLNAIYSERKVLEEWAREGADPDTLPISNLYDEHQWAKVSYRGRLLTVYPFTPNALKLFYDNLGQKTPRRLLTSVIRKYVHDLLVSGPREMLPDFSDLHHTLSVRPFWSDSDEASLHRQASGSDFNRYLTLLRVWGDSTMKEDKDSEGHTTIGGLPEAAFQTFGLRFLTGQRSSVEGINPKPAIGATTRPGDSLRPVKPVEPIPEPSPVTVSVPSPPVTDIKQERFANSQKEIEGWMYGESLSSYGQYLRLIIDFLKSTIRWEDFDVLPSYVTDFLSPRRLEIEGQTGKVHAKEVNKIVFTRSQLFRGALLAFAAWRDLGKESWEFNDAPMYLQRLMSWFESIMPSIVQFVRKPSSEEKWHDREWTVLAQYYIAGFSGKLQDTSSAESIYLALNHSFSRIVSKRDPEWNNLAELINHDYAEFTSDNYVKYFNCAQGDPTKSSSVVFLDAASILRIIQSFKDAKWDIDLYPTAKKENLSWYKASNFLYSFKGKFSVALKYEKENLYRLISRIRELCGKELLQEQIENTFDGIQVMITWMKDNRIPFSHEDYAIMNTSEWKVEKFIQSVQSMREFDSITDVHYLFALLSQDPRLLVHSYLEVLQKFEKLMDEQYERYSGIYNSLDLSDDGFKELGIARSHLTQLSETFSQLR</sequence>
<dbReference type="RefSeq" id="WP_119849891.1">
    <property type="nucleotide sequence ID" value="NZ_CP032412.1"/>
</dbReference>
<evidence type="ECO:0000313" key="1">
    <source>
        <dbReference type="EMBL" id="AYB46272.1"/>
    </source>
</evidence>